<feature type="transmembrane region" description="Helical" evidence="1">
    <location>
        <begin position="24"/>
        <end position="43"/>
    </location>
</feature>
<dbReference type="RefSeq" id="WP_146099558.1">
    <property type="nucleotide sequence ID" value="NZ_PTJD01000010.1"/>
</dbReference>
<dbReference type="Proteomes" id="UP000239485">
    <property type="component" value="Unassembled WGS sequence"/>
</dbReference>
<gene>
    <name evidence="2" type="ORF">CLV92_110170</name>
</gene>
<proteinExistence type="predicted"/>
<evidence type="ECO:0000256" key="1">
    <source>
        <dbReference type="SAM" id="Phobius"/>
    </source>
</evidence>
<keyword evidence="3" id="KW-1185">Reference proteome</keyword>
<dbReference type="AlphaFoldDB" id="A0A2S6IH46"/>
<keyword evidence="1" id="KW-0472">Membrane</keyword>
<evidence type="ECO:0000313" key="2">
    <source>
        <dbReference type="EMBL" id="PPK93542.1"/>
    </source>
</evidence>
<feature type="transmembrane region" description="Helical" evidence="1">
    <location>
        <begin position="55"/>
        <end position="72"/>
    </location>
</feature>
<name>A0A2S6IH46_9ACTN</name>
<comment type="caution">
    <text evidence="2">The sequence shown here is derived from an EMBL/GenBank/DDBJ whole genome shotgun (WGS) entry which is preliminary data.</text>
</comment>
<accession>A0A2S6IH46</accession>
<keyword evidence="1" id="KW-0812">Transmembrane</keyword>
<reference evidence="2 3" key="1">
    <citation type="submission" date="2018-02" db="EMBL/GenBank/DDBJ databases">
        <title>Genomic Encyclopedia of Archaeal and Bacterial Type Strains, Phase II (KMG-II): from individual species to whole genera.</title>
        <authorList>
            <person name="Goeker M."/>
        </authorList>
    </citation>
    <scope>NUCLEOTIDE SEQUENCE [LARGE SCALE GENOMIC DNA]</scope>
    <source>
        <strain evidence="2 3">DSM 22857</strain>
    </source>
</reference>
<dbReference type="EMBL" id="PTJD01000010">
    <property type="protein sequence ID" value="PPK93542.1"/>
    <property type="molecule type" value="Genomic_DNA"/>
</dbReference>
<organism evidence="2 3">
    <name type="scientific">Kineococcus xinjiangensis</name>
    <dbReference type="NCBI Taxonomy" id="512762"/>
    <lineage>
        <taxon>Bacteria</taxon>
        <taxon>Bacillati</taxon>
        <taxon>Actinomycetota</taxon>
        <taxon>Actinomycetes</taxon>
        <taxon>Kineosporiales</taxon>
        <taxon>Kineosporiaceae</taxon>
        <taxon>Kineococcus</taxon>
    </lineage>
</organism>
<sequence length="73" mass="8281">MWFFLNAVFANFGASRSALSQTTWYAAIPVTFLAACLLWAYLIPRRRWWSIPVTLLSHGVAFCLLGGLSMFIH</sequence>
<evidence type="ECO:0000313" key="3">
    <source>
        <dbReference type="Proteomes" id="UP000239485"/>
    </source>
</evidence>
<keyword evidence="1" id="KW-1133">Transmembrane helix</keyword>
<protein>
    <submittedName>
        <fullName evidence="2">Uncharacterized protein</fullName>
    </submittedName>
</protein>